<gene>
    <name evidence="1" type="ORF">HD556DRAFT_1310910</name>
</gene>
<dbReference type="OrthoDB" id="2613092at2759"/>
<organism evidence="1 2">
    <name type="scientific">Suillus plorans</name>
    <dbReference type="NCBI Taxonomy" id="116603"/>
    <lineage>
        <taxon>Eukaryota</taxon>
        <taxon>Fungi</taxon>
        <taxon>Dikarya</taxon>
        <taxon>Basidiomycota</taxon>
        <taxon>Agaricomycotina</taxon>
        <taxon>Agaricomycetes</taxon>
        <taxon>Agaricomycetidae</taxon>
        <taxon>Boletales</taxon>
        <taxon>Suillineae</taxon>
        <taxon>Suillaceae</taxon>
        <taxon>Suillus</taxon>
    </lineage>
</organism>
<dbReference type="GeneID" id="64594240"/>
<name>A0A9P7AJH0_9AGAM</name>
<dbReference type="RefSeq" id="XP_041157111.1">
    <property type="nucleotide sequence ID" value="XM_041300476.1"/>
</dbReference>
<sequence>MSTFLEGLGMPNLFLELQGLKGDRPLWIADIVSSQEEEEMVSIAQHYTECQDVILVSIIDIRKSAPYKSPEYSPDTAKAQIGLNATTTDTSHLDLLLERGMKAIHNSIVDYVVQHCQPMDNELSSIRQWTPPARIFDWDQVMKYICKAALRDGYSCYCQWHDTTKRNVDEITNPESQGESNKRPKRA</sequence>
<dbReference type="Proteomes" id="UP000719766">
    <property type="component" value="Unassembled WGS sequence"/>
</dbReference>
<accession>A0A9P7AJH0</accession>
<dbReference type="EMBL" id="JABBWE010000053">
    <property type="protein sequence ID" value="KAG1790126.1"/>
    <property type="molecule type" value="Genomic_DNA"/>
</dbReference>
<keyword evidence="2" id="KW-1185">Reference proteome</keyword>
<proteinExistence type="predicted"/>
<comment type="caution">
    <text evidence="1">The sequence shown here is derived from an EMBL/GenBank/DDBJ whole genome shotgun (WGS) entry which is preliminary data.</text>
</comment>
<reference evidence="1" key="1">
    <citation type="journal article" date="2020" name="New Phytol.">
        <title>Comparative genomics reveals dynamic genome evolution in host specialist ectomycorrhizal fungi.</title>
        <authorList>
            <person name="Lofgren L.A."/>
            <person name="Nguyen N.H."/>
            <person name="Vilgalys R."/>
            <person name="Ruytinx J."/>
            <person name="Liao H.L."/>
            <person name="Branco S."/>
            <person name="Kuo A."/>
            <person name="LaButti K."/>
            <person name="Lipzen A."/>
            <person name="Andreopoulos W."/>
            <person name="Pangilinan J."/>
            <person name="Riley R."/>
            <person name="Hundley H."/>
            <person name="Na H."/>
            <person name="Barry K."/>
            <person name="Grigoriev I.V."/>
            <person name="Stajich J.E."/>
            <person name="Kennedy P.G."/>
        </authorList>
    </citation>
    <scope>NUCLEOTIDE SEQUENCE</scope>
    <source>
        <strain evidence="1">S12</strain>
    </source>
</reference>
<evidence type="ECO:0000313" key="2">
    <source>
        <dbReference type="Proteomes" id="UP000719766"/>
    </source>
</evidence>
<protein>
    <submittedName>
        <fullName evidence="1">Uncharacterized protein</fullName>
    </submittedName>
</protein>
<evidence type="ECO:0000313" key="1">
    <source>
        <dbReference type="EMBL" id="KAG1790126.1"/>
    </source>
</evidence>
<dbReference type="AlphaFoldDB" id="A0A9P7AJH0"/>